<sequence>MSIKSVLSRVFKNEEVQSDYVKVQLKPLDIEMSRNTNPDIPHEVTVVVPRAEIREKFNEKGQLIEREVILNSITVVHAPRHPLAGPPSPPPVIPEKADINFKPK</sequence>
<comment type="caution">
    <text evidence="2">The sequence shown here is derived from an EMBL/GenBank/DDBJ whole genome shotgun (WGS) entry which is preliminary data.</text>
</comment>
<feature type="compositionally biased region" description="Basic and acidic residues" evidence="1">
    <location>
        <begin position="95"/>
        <end position="104"/>
    </location>
</feature>
<accession>A0A6I0F659</accession>
<name>A0A6I0F659_9FIRM</name>
<keyword evidence="3" id="KW-1185">Reference proteome</keyword>
<dbReference type="RefSeq" id="WP_151860727.1">
    <property type="nucleotide sequence ID" value="NZ_WBZC01000018.1"/>
</dbReference>
<dbReference type="Proteomes" id="UP000432715">
    <property type="component" value="Unassembled WGS sequence"/>
</dbReference>
<evidence type="ECO:0000313" key="3">
    <source>
        <dbReference type="Proteomes" id="UP000432715"/>
    </source>
</evidence>
<feature type="compositionally biased region" description="Pro residues" evidence="1">
    <location>
        <begin position="84"/>
        <end position="93"/>
    </location>
</feature>
<gene>
    <name evidence="2" type="ORF">F8154_06140</name>
</gene>
<proteinExistence type="predicted"/>
<evidence type="ECO:0000256" key="1">
    <source>
        <dbReference type="SAM" id="MobiDB-lite"/>
    </source>
</evidence>
<feature type="region of interest" description="Disordered" evidence="1">
    <location>
        <begin position="80"/>
        <end position="104"/>
    </location>
</feature>
<dbReference type="EMBL" id="WBZC01000018">
    <property type="protein sequence ID" value="KAB3535519.1"/>
    <property type="molecule type" value="Genomic_DNA"/>
</dbReference>
<evidence type="ECO:0000313" key="2">
    <source>
        <dbReference type="EMBL" id="KAB3535519.1"/>
    </source>
</evidence>
<dbReference type="AlphaFoldDB" id="A0A6I0F659"/>
<protein>
    <submittedName>
        <fullName evidence="2">Uncharacterized protein</fullName>
    </submittedName>
</protein>
<organism evidence="2 3">
    <name type="scientific">Alkaliphilus pronyensis</name>
    <dbReference type="NCBI Taxonomy" id="1482732"/>
    <lineage>
        <taxon>Bacteria</taxon>
        <taxon>Bacillati</taxon>
        <taxon>Bacillota</taxon>
        <taxon>Clostridia</taxon>
        <taxon>Peptostreptococcales</taxon>
        <taxon>Natronincolaceae</taxon>
        <taxon>Alkaliphilus</taxon>
    </lineage>
</organism>
<dbReference type="OrthoDB" id="1787464at2"/>
<reference evidence="2 3" key="1">
    <citation type="submission" date="2019-10" db="EMBL/GenBank/DDBJ databases">
        <title>Alkaliphilus serpentinus sp. nov. and Alkaliphilus pronyensis sp. nov., two novel anaerobic alkaliphilic species isolated from the serpentinized-hosted hydrothermal field of the Prony Bay (New Caledonia).</title>
        <authorList>
            <person name="Postec A."/>
        </authorList>
    </citation>
    <scope>NUCLEOTIDE SEQUENCE [LARGE SCALE GENOMIC DNA]</scope>
    <source>
        <strain evidence="2 3">LacV</strain>
    </source>
</reference>